<dbReference type="Pfam" id="PF01551">
    <property type="entry name" value="Peptidase_M23"/>
    <property type="match status" value="1"/>
</dbReference>
<feature type="transmembrane region" description="Helical" evidence="2">
    <location>
        <begin position="15"/>
        <end position="34"/>
    </location>
</feature>
<feature type="compositionally biased region" description="Low complexity" evidence="1">
    <location>
        <begin position="94"/>
        <end position="105"/>
    </location>
</feature>
<keyword evidence="2" id="KW-0472">Membrane</keyword>
<evidence type="ECO:0000256" key="1">
    <source>
        <dbReference type="SAM" id="MobiDB-lite"/>
    </source>
</evidence>
<dbReference type="Proteomes" id="UP000824002">
    <property type="component" value="Unassembled WGS sequence"/>
</dbReference>
<dbReference type="CDD" id="cd12797">
    <property type="entry name" value="M23_peptidase"/>
    <property type="match status" value="1"/>
</dbReference>
<dbReference type="EMBL" id="DVJP01000085">
    <property type="protein sequence ID" value="HIS77728.1"/>
    <property type="molecule type" value="Genomic_DNA"/>
</dbReference>
<name>A0A9D1FPX3_9FIRM</name>
<dbReference type="SUPFAM" id="SSF51261">
    <property type="entry name" value="Duplicated hybrid motif"/>
    <property type="match status" value="1"/>
</dbReference>
<reference evidence="4" key="1">
    <citation type="submission" date="2020-10" db="EMBL/GenBank/DDBJ databases">
        <authorList>
            <person name="Gilroy R."/>
        </authorList>
    </citation>
    <scope>NUCLEOTIDE SEQUENCE</scope>
    <source>
        <strain evidence="4">CHK199-13235</strain>
    </source>
</reference>
<protein>
    <submittedName>
        <fullName evidence="4">M23 family metallopeptidase</fullName>
    </submittedName>
</protein>
<feature type="region of interest" description="Disordered" evidence="1">
    <location>
        <begin position="82"/>
        <end position="109"/>
    </location>
</feature>
<reference evidence="4" key="2">
    <citation type="journal article" date="2021" name="PeerJ">
        <title>Extensive microbial diversity within the chicken gut microbiome revealed by metagenomics and culture.</title>
        <authorList>
            <person name="Gilroy R."/>
            <person name="Ravi A."/>
            <person name="Getino M."/>
            <person name="Pursley I."/>
            <person name="Horton D.L."/>
            <person name="Alikhan N.F."/>
            <person name="Baker D."/>
            <person name="Gharbi K."/>
            <person name="Hall N."/>
            <person name="Watson M."/>
            <person name="Adriaenssens E.M."/>
            <person name="Foster-Nyarko E."/>
            <person name="Jarju S."/>
            <person name="Secka A."/>
            <person name="Antonio M."/>
            <person name="Oren A."/>
            <person name="Chaudhuri R.R."/>
            <person name="La Ragione R."/>
            <person name="Hildebrand F."/>
            <person name="Pallen M.J."/>
        </authorList>
    </citation>
    <scope>NUCLEOTIDE SEQUENCE</scope>
    <source>
        <strain evidence="4">CHK199-13235</strain>
    </source>
</reference>
<proteinExistence type="predicted"/>
<accession>A0A9D1FPX3</accession>
<organism evidence="4 5">
    <name type="scientific">Candidatus Merdivicinus excrementipullorum</name>
    <dbReference type="NCBI Taxonomy" id="2840867"/>
    <lineage>
        <taxon>Bacteria</taxon>
        <taxon>Bacillati</taxon>
        <taxon>Bacillota</taxon>
        <taxon>Clostridia</taxon>
        <taxon>Eubacteriales</taxon>
        <taxon>Oscillospiraceae</taxon>
        <taxon>Oscillospiraceae incertae sedis</taxon>
        <taxon>Candidatus Merdivicinus</taxon>
    </lineage>
</organism>
<dbReference type="InterPro" id="IPR016047">
    <property type="entry name" value="M23ase_b-sheet_dom"/>
</dbReference>
<dbReference type="Gene3D" id="2.70.70.10">
    <property type="entry name" value="Glucose Permease (Domain IIA)"/>
    <property type="match status" value="1"/>
</dbReference>
<gene>
    <name evidence="4" type="ORF">IAB51_13170</name>
</gene>
<dbReference type="GO" id="GO:0004222">
    <property type="term" value="F:metalloendopeptidase activity"/>
    <property type="evidence" value="ECO:0007669"/>
    <property type="project" value="TreeGrafter"/>
</dbReference>
<evidence type="ECO:0000256" key="2">
    <source>
        <dbReference type="SAM" id="Phobius"/>
    </source>
</evidence>
<feature type="domain" description="M23ase beta-sheet core" evidence="3">
    <location>
        <begin position="141"/>
        <end position="239"/>
    </location>
</feature>
<dbReference type="PANTHER" id="PTHR21666:SF270">
    <property type="entry name" value="MUREIN HYDROLASE ACTIVATOR ENVC"/>
    <property type="match status" value="1"/>
</dbReference>
<dbReference type="InterPro" id="IPR011055">
    <property type="entry name" value="Dup_hybrid_motif"/>
</dbReference>
<keyword evidence="2" id="KW-1133">Transmembrane helix</keyword>
<dbReference type="PANTHER" id="PTHR21666">
    <property type="entry name" value="PEPTIDASE-RELATED"/>
    <property type="match status" value="1"/>
</dbReference>
<evidence type="ECO:0000313" key="5">
    <source>
        <dbReference type="Proteomes" id="UP000824002"/>
    </source>
</evidence>
<keyword evidence="2" id="KW-0812">Transmembrane</keyword>
<dbReference type="AlphaFoldDB" id="A0A9D1FPX3"/>
<comment type="caution">
    <text evidence="4">The sequence shown here is derived from an EMBL/GenBank/DDBJ whole genome shotgun (WGS) entry which is preliminary data.</text>
</comment>
<evidence type="ECO:0000259" key="3">
    <source>
        <dbReference type="Pfam" id="PF01551"/>
    </source>
</evidence>
<sequence length="247" mass="26386">MKKMNFGSKKSSKGFYIALAVSVIAVGAVTYLTLSRLNAPQTPDASSNTLDNTTEWSIPETSAVEKSQPGVPKDTPQVIVKEEPSQAESSKQTEAVSSAPAEEAANQTDPGLLIMPVTGEILNPYSGGELVKSKTLGEWRTHDGIDIKAEEGAPVKSMGDGKVLDIREDDQWGVVVEMEYPGDITAIYCGMNDDVKVKKGQEVKLGDVIGSVGNSSLVEAAEEMHLHVGVKKDGQWVNPEEVIATVE</sequence>
<dbReference type="InterPro" id="IPR050570">
    <property type="entry name" value="Cell_wall_metabolism_enzyme"/>
</dbReference>
<evidence type="ECO:0000313" key="4">
    <source>
        <dbReference type="EMBL" id="HIS77728.1"/>
    </source>
</evidence>